<dbReference type="PATRIC" id="fig|330734.3.peg.3691"/>
<dbReference type="PANTHER" id="PTHR44757:SF2">
    <property type="entry name" value="BIOFILM ARCHITECTURE MAINTENANCE PROTEIN MBAA"/>
    <property type="match status" value="1"/>
</dbReference>
<evidence type="ECO:0000259" key="6">
    <source>
        <dbReference type="PROSITE" id="PS50887"/>
    </source>
</evidence>
<feature type="transmembrane region" description="Helical" evidence="3">
    <location>
        <begin position="86"/>
        <end position="104"/>
    </location>
</feature>
<feature type="transmembrane region" description="Helical" evidence="3">
    <location>
        <begin position="195"/>
        <end position="215"/>
    </location>
</feature>
<evidence type="ECO:0000313" key="8">
    <source>
        <dbReference type="Proteomes" id="UP000036406"/>
    </source>
</evidence>
<keyword evidence="2" id="KW-0973">c-di-GMP</keyword>
<dbReference type="PROSITE" id="PS50113">
    <property type="entry name" value="PAC"/>
    <property type="match status" value="1"/>
</dbReference>
<dbReference type="InterPro" id="IPR029787">
    <property type="entry name" value="Nucleotide_cyclase"/>
</dbReference>
<dbReference type="Pfam" id="PF00990">
    <property type="entry name" value="GGDEF"/>
    <property type="match status" value="1"/>
</dbReference>
<evidence type="ECO:0000259" key="5">
    <source>
        <dbReference type="PROSITE" id="PS50883"/>
    </source>
</evidence>
<dbReference type="Pfam" id="PF00563">
    <property type="entry name" value="EAL"/>
    <property type="match status" value="1"/>
</dbReference>
<dbReference type="RefSeq" id="WP_048388329.1">
    <property type="nucleotide sequence ID" value="NZ_CP011494.1"/>
</dbReference>
<dbReference type="InterPro" id="IPR043128">
    <property type="entry name" value="Rev_trsase/Diguanyl_cyclase"/>
</dbReference>
<dbReference type="Proteomes" id="UP000036406">
    <property type="component" value="Chromosome"/>
</dbReference>
<dbReference type="SMART" id="SM00091">
    <property type="entry name" value="PAS"/>
    <property type="match status" value="1"/>
</dbReference>
<dbReference type="Gene3D" id="3.30.70.270">
    <property type="match status" value="1"/>
</dbReference>
<dbReference type="STRING" id="330734.ABA45_17590"/>
<feature type="transmembrane region" description="Helical" evidence="3">
    <location>
        <begin position="55"/>
        <end position="74"/>
    </location>
</feature>
<evidence type="ECO:0000313" key="7">
    <source>
        <dbReference type="EMBL" id="AKO54027.1"/>
    </source>
</evidence>
<keyword evidence="3" id="KW-1133">Transmembrane helix</keyword>
<reference evidence="7 8" key="1">
    <citation type="submission" date="2015-05" db="EMBL/GenBank/DDBJ databases">
        <title>Complete genome of Marinobacter psychrophilus strain 20041T isolated from sea-ice of the Canadian Basin.</title>
        <authorList>
            <person name="Song L."/>
            <person name="Ren L."/>
            <person name="Yu Y."/>
            <person name="Wang X."/>
        </authorList>
    </citation>
    <scope>NUCLEOTIDE SEQUENCE [LARGE SCALE GENOMIC DNA]</scope>
    <source>
        <strain evidence="7 8">20041</strain>
    </source>
</reference>
<dbReference type="GO" id="GO:0006355">
    <property type="term" value="P:regulation of DNA-templated transcription"/>
    <property type="evidence" value="ECO:0007669"/>
    <property type="project" value="InterPro"/>
</dbReference>
<dbReference type="Gene3D" id="3.20.20.450">
    <property type="entry name" value="EAL domain"/>
    <property type="match status" value="1"/>
</dbReference>
<dbReference type="InterPro" id="IPR013767">
    <property type="entry name" value="PAS_fold"/>
</dbReference>
<dbReference type="InterPro" id="IPR000700">
    <property type="entry name" value="PAS-assoc_C"/>
</dbReference>
<protein>
    <recommendedName>
        <fullName evidence="1">cyclic-guanylate-specific phosphodiesterase</fullName>
        <ecNumber evidence="1">3.1.4.52</ecNumber>
    </recommendedName>
</protein>
<feature type="transmembrane region" description="Helical" evidence="3">
    <location>
        <begin position="160"/>
        <end position="183"/>
    </location>
</feature>
<proteinExistence type="predicted"/>
<feature type="transmembrane region" description="Helical" evidence="3">
    <location>
        <begin position="236"/>
        <end position="257"/>
    </location>
</feature>
<dbReference type="SMART" id="SM00267">
    <property type="entry name" value="GGDEF"/>
    <property type="match status" value="1"/>
</dbReference>
<dbReference type="CDD" id="cd01949">
    <property type="entry name" value="GGDEF"/>
    <property type="match status" value="1"/>
</dbReference>
<dbReference type="Gene3D" id="3.30.450.40">
    <property type="match status" value="1"/>
</dbReference>
<dbReference type="SMART" id="SM00052">
    <property type="entry name" value="EAL"/>
    <property type="match status" value="1"/>
</dbReference>
<dbReference type="SUPFAM" id="SSF55785">
    <property type="entry name" value="PYP-like sensor domain (PAS domain)"/>
    <property type="match status" value="1"/>
</dbReference>
<evidence type="ECO:0000259" key="4">
    <source>
        <dbReference type="PROSITE" id="PS50113"/>
    </source>
</evidence>
<dbReference type="Gene3D" id="3.30.450.20">
    <property type="entry name" value="PAS domain"/>
    <property type="match status" value="1"/>
</dbReference>
<keyword evidence="8" id="KW-1185">Reference proteome</keyword>
<name>A0A0H4IGH8_9GAMM</name>
<dbReference type="PROSITE" id="PS50883">
    <property type="entry name" value="EAL"/>
    <property type="match status" value="1"/>
</dbReference>
<feature type="domain" description="GGDEF" evidence="6">
    <location>
        <begin position="619"/>
        <end position="752"/>
    </location>
</feature>
<evidence type="ECO:0000256" key="1">
    <source>
        <dbReference type="ARBA" id="ARBA00012282"/>
    </source>
</evidence>
<dbReference type="PROSITE" id="PS50887">
    <property type="entry name" value="GGDEF"/>
    <property type="match status" value="1"/>
</dbReference>
<dbReference type="InterPro" id="IPR035965">
    <property type="entry name" value="PAS-like_dom_sf"/>
</dbReference>
<keyword evidence="3" id="KW-0472">Membrane</keyword>
<dbReference type="EMBL" id="CP011494">
    <property type="protein sequence ID" value="AKO54027.1"/>
    <property type="molecule type" value="Genomic_DNA"/>
</dbReference>
<accession>A0A0H4IGH8</accession>
<dbReference type="CDD" id="cd00130">
    <property type="entry name" value="PAS"/>
    <property type="match status" value="1"/>
</dbReference>
<organism evidence="7 8">
    <name type="scientific">Marinobacter psychrophilus</name>
    <dbReference type="NCBI Taxonomy" id="330734"/>
    <lineage>
        <taxon>Bacteria</taxon>
        <taxon>Pseudomonadati</taxon>
        <taxon>Pseudomonadota</taxon>
        <taxon>Gammaproteobacteria</taxon>
        <taxon>Pseudomonadales</taxon>
        <taxon>Marinobacteraceae</taxon>
        <taxon>Marinobacter</taxon>
    </lineage>
</organism>
<dbReference type="PANTHER" id="PTHR44757">
    <property type="entry name" value="DIGUANYLATE CYCLASE DGCP"/>
    <property type="match status" value="1"/>
</dbReference>
<dbReference type="CDD" id="cd01948">
    <property type="entry name" value="EAL"/>
    <property type="match status" value="1"/>
</dbReference>
<feature type="transmembrane region" description="Helical" evidence="3">
    <location>
        <begin position="133"/>
        <end position="153"/>
    </location>
</feature>
<dbReference type="InterPro" id="IPR000160">
    <property type="entry name" value="GGDEF_dom"/>
</dbReference>
<gene>
    <name evidence="7" type="ORF">ABA45_17590</name>
</gene>
<evidence type="ECO:0000256" key="3">
    <source>
        <dbReference type="SAM" id="Phobius"/>
    </source>
</evidence>
<evidence type="ECO:0000256" key="2">
    <source>
        <dbReference type="ARBA" id="ARBA00022636"/>
    </source>
</evidence>
<dbReference type="GO" id="GO:0071111">
    <property type="term" value="F:cyclic-guanylate-specific phosphodiesterase activity"/>
    <property type="evidence" value="ECO:0007669"/>
    <property type="project" value="UniProtKB-EC"/>
</dbReference>
<dbReference type="FunFam" id="3.20.20.450:FF:000001">
    <property type="entry name" value="Cyclic di-GMP phosphodiesterase yahA"/>
    <property type="match status" value="1"/>
</dbReference>
<dbReference type="AlphaFoldDB" id="A0A0H4IGH8"/>
<dbReference type="SUPFAM" id="SSF55781">
    <property type="entry name" value="GAF domain-like"/>
    <property type="match status" value="1"/>
</dbReference>
<dbReference type="InterPro" id="IPR000014">
    <property type="entry name" value="PAS"/>
</dbReference>
<keyword evidence="3" id="KW-0812">Transmembrane</keyword>
<feature type="transmembrane region" description="Helical" evidence="3">
    <location>
        <begin position="21"/>
        <end position="43"/>
    </location>
</feature>
<dbReference type="KEGG" id="mpq:ABA45_17590"/>
<dbReference type="InterPro" id="IPR052155">
    <property type="entry name" value="Biofilm_reg_signaling"/>
</dbReference>
<dbReference type="EC" id="3.1.4.52" evidence="1"/>
<dbReference type="InterPro" id="IPR001633">
    <property type="entry name" value="EAL_dom"/>
</dbReference>
<dbReference type="NCBIfam" id="TIGR00254">
    <property type="entry name" value="GGDEF"/>
    <property type="match status" value="1"/>
</dbReference>
<dbReference type="InterPro" id="IPR029016">
    <property type="entry name" value="GAF-like_dom_sf"/>
</dbReference>
<dbReference type="Pfam" id="PF00989">
    <property type="entry name" value="PAS"/>
    <property type="match status" value="1"/>
</dbReference>
<dbReference type="SUPFAM" id="SSF55073">
    <property type="entry name" value="Nucleotide cyclase"/>
    <property type="match status" value="1"/>
</dbReference>
<dbReference type="InterPro" id="IPR035919">
    <property type="entry name" value="EAL_sf"/>
</dbReference>
<dbReference type="SUPFAM" id="SSF141868">
    <property type="entry name" value="EAL domain-like"/>
    <property type="match status" value="1"/>
</dbReference>
<sequence length="1015" mass="110669">MSGVNDTHKAAALGSQRARSVVVNFIAWAVIAVGILVVVSWVLDIEAGKHILPGFQSMKFNTALCLIACGLVLWRRAPASASASDPIAAFLALFILVISGLTLFEYGSGWPLGIDNLAILDTATAPERWPGRMSGATALCFSLIGTAWLISMIPMRHSTLIFQLFALAVAIISAAAMIGYVFGVREFRLPLFSTMALHTAVLLVLCGLGMLLVRPGEGLMSSATSRYIGGRSLRRLLPFIAVTPILASWLSMQGVLAGHYSDAFGFALSSLSSILVLGFVSWLGADALNCEEERFRSTIDASPVATVMIDQGGIIRIANRLVHSVFRYPDHGLVGLSVQQLLSEPLRQSHEGYRREYMRNPTQRILGVGRELFALRQDGTEFQAEIALNPVQTADGRYVMAAVVDITDRVAAEQKILRLNRMHKVLSGINTLIVRTETRDSLFEGSTRIAVEDGELPAALIVHYDSNLQQCKILHGHAAEEQVETRLLIGPEVDSIRECVQQNCVVVRNNLAGDPGDDDPADLAKLGIRALAAFPLASNNHKPEVALLLCGRESFFFDEPELKLLLEVAGDISFAMANLDKSQELAYLTHFDKVTDLPNRLLLTDRLQQAMLQADSYQGNVSILYMDLDRFKQVNDSFGHAGGDEVLRRVAERIGECVGKADTVSRWGGDEFIVLLPGQSAGDAAGVANAISEALHSLIVLGGSRELFVSCSIGIAEYFHKSSDVDALINSARSAMSTIKEQGGNNYRHFVSGGDQASDDGLELETSLRQALGQKQFQLYYQPQIDIVSGRVLGLEALLRWHHPTQGMIAPNRFIPLAEKTGLIIPIGEWVLREACSQVATQHGLKVAVNLSARQFHQKDLVAMIRRILDETGMPPANLELEITESALIYDVELAIATMEQLNDLGVSVSLDDFGTGYSSLSYLKRFPIDMLKIDKSFIDEVTTDPDSNVIVKTIIVMAHSLGLKVIAEGVETKEQLTMLREHGCDQAQGYLIARPLLCQEALEIAAQTFVVPTS</sequence>
<dbReference type="NCBIfam" id="TIGR00229">
    <property type="entry name" value="sensory_box"/>
    <property type="match status" value="1"/>
</dbReference>
<feature type="domain" description="EAL" evidence="5">
    <location>
        <begin position="761"/>
        <end position="1010"/>
    </location>
</feature>
<feature type="domain" description="PAC" evidence="4">
    <location>
        <begin position="368"/>
        <end position="418"/>
    </location>
</feature>